<organism evidence="1 2">
    <name type="scientific">Syntrophaceticus schinkii</name>
    <dbReference type="NCBI Taxonomy" id="499207"/>
    <lineage>
        <taxon>Bacteria</taxon>
        <taxon>Bacillati</taxon>
        <taxon>Bacillota</taxon>
        <taxon>Clostridia</taxon>
        <taxon>Thermoanaerobacterales</taxon>
        <taxon>Thermoanaerobacterales Family III. Incertae Sedis</taxon>
        <taxon>Syntrophaceticus</taxon>
    </lineage>
</organism>
<accession>A0A0B7MJ58</accession>
<evidence type="ECO:0000313" key="2">
    <source>
        <dbReference type="Proteomes" id="UP000046155"/>
    </source>
</evidence>
<dbReference type="SUPFAM" id="SSF52540">
    <property type="entry name" value="P-loop containing nucleoside triphosphate hydrolases"/>
    <property type="match status" value="1"/>
</dbReference>
<dbReference type="RefSeq" id="WP_052835196.1">
    <property type="nucleotide sequence ID" value="NZ_CDRZ01000022.1"/>
</dbReference>
<proteinExistence type="predicted"/>
<dbReference type="AlphaFoldDB" id="A0A0B7MJ58"/>
<name>A0A0B7MJ58_9FIRM</name>
<gene>
    <name evidence="1" type="ORF">SSCH_1180004</name>
</gene>
<dbReference type="Proteomes" id="UP000046155">
    <property type="component" value="Unassembled WGS sequence"/>
</dbReference>
<protein>
    <submittedName>
        <fullName evidence="1">Uncharacterized protein</fullName>
    </submittedName>
</protein>
<sequence>MRNILTKVPGYYDAVDAVKKRKYPILLSGLAGSAGALAAASLFSDGGFRGALLVIVPGYDQVISWAADMELLMPDREVLVFNPAEALPLR</sequence>
<dbReference type="EMBL" id="CDRZ01000022">
    <property type="protein sequence ID" value="CEO87672.1"/>
    <property type="molecule type" value="Genomic_DNA"/>
</dbReference>
<keyword evidence="2" id="KW-1185">Reference proteome</keyword>
<dbReference type="InterPro" id="IPR027417">
    <property type="entry name" value="P-loop_NTPase"/>
</dbReference>
<reference evidence="2" key="1">
    <citation type="submission" date="2015-01" db="EMBL/GenBank/DDBJ databases">
        <authorList>
            <person name="Manzoor Shahid"/>
            <person name="Zubair Saima"/>
        </authorList>
    </citation>
    <scope>NUCLEOTIDE SEQUENCE [LARGE SCALE GENOMIC DNA]</scope>
    <source>
        <strain evidence="2">Sp3</strain>
    </source>
</reference>
<evidence type="ECO:0000313" key="1">
    <source>
        <dbReference type="EMBL" id="CEO87672.1"/>
    </source>
</evidence>